<evidence type="ECO:0000256" key="1">
    <source>
        <dbReference type="SAM" id="MobiDB-lite"/>
    </source>
</evidence>
<sequence>MLRLILLVFCLGLPLLAQMPRGFYPWWDSPVAKDLNLTDDQNRQIRDIVKEYRTKMIDQRASVEKAEVELQDIFNEDNFDQRRGNEAIERLIAARGDITRSFSQMSLRLRAILTPDQYHELMRRRPNMQPGNLMRELQKRNQNGPRQNGPGGGRQPMPQHPPQQ</sequence>
<dbReference type="RefSeq" id="WP_194446640.1">
    <property type="nucleotide sequence ID" value="NZ_CP063849.1"/>
</dbReference>
<organism evidence="2 3">
    <name type="scientific">Paludibaculum fermentans</name>
    <dbReference type="NCBI Taxonomy" id="1473598"/>
    <lineage>
        <taxon>Bacteria</taxon>
        <taxon>Pseudomonadati</taxon>
        <taxon>Acidobacteriota</taxon>
        <taxon>Terriglobia</taxon>
        <taxon>Bryobacterales</taxon>
        <taxon>Bryobacteraceae</taxon>
        <taxon>Paludibaculum</taxon>
    </lineage>
</organism>
<accession>A0A7S7SII4</accession>
<keyword evidence="3" id="KW-1185">Reference proteome</keyword>
<reference evidence="2 3" key="1">
    <citation type="submission" date="2020-10" db="EMBL/GenBank/DDBJ databases">
        <title>Complete genome sequence of Paludibaculum fermentans P105T, a facultatively anaerobic acidobacterium capable of dissimilatory Fe(III) reduction.</title>
        <authorList>
            <person name="Dedysh S.N."/>
            <person name="Beletsky A.V."/>
            <person name="Kulichevskaya I.S."/>
            <person name="Mardanov A.V."/>
            <person name="Ravin N.V."/>
        </authorList>
    </citation>
    <scope>NUCLEOTIDE SEQUENCE [LARGE SCALE GENOMIC DNA]</scope>
    <source>
        <strain evidence="2 3">P105</strain>
    </source>
</reference>
<gene>
    <name evidence="2" type="ORF">IRI77_19125</name>
</gene>
<dbReference type="Pfam" id="PF13801">
    <property type="entry name" value="Metal_resist"/>
    <property type="match status" value="1"/>
</dbReference>
<dbReference type="KEGG" id="pfer:IRI77_19125"/>
<name>A0A7S7SII4_PALFE</name>
<evidence type="ECO:0000313" key="3">
    <source>
        <dbReference type="Proteomes" id="UP000593892"/>
    </source>
</evidence>
<dbReference type="InterPro" id="IPR025961">
    <property type="entry name" value="Metal_resist"/>
</dbReference>
<feature type="region of interest" description="Disordered" evidence="1">
    <location>
        <begin position="138"/>
        <end position="164"/>
    </location>
</feature>
<dbReference type="EMBL" id="CP063849">
    <property type="protein sequence ID" value="QOY84970.1"/>
    <property type="molecule type" value="Genomic_DNA"/>
</dbReference>
<evidence type="ECO:0000313" key="2">
    <source>
        <dbReference type="EMBL" id="QOY84970.1"/>
    </source>
</evidence>
<proteinExistence type="predicted"/>
<dbReference type="Proteomes" id="UP000593892">
    <property type="component" value="Chromosome"/>
</dbReference>
<dbReference type="AlphaFoldDB" id="A0A7S7SII4"/>
<protein>
    <submittedName>
        <fullName evidence="2">Periplasmic heavy metal sensor</fullName>
    </submittedName>
</protein>
<dbReference type="Gene3D" id="1.20.120.1490">
    <property type="match status" value="1"/>
</dbReference>